<feature type="compositionally biased region" description="Acidic residues" evidence="1">
    <location>
        <begin position="81"/>
        <end position="91"/>
    </location>
</feature>
<reference evidence="2" key="1">
    <citation type="submission" date="2015-06" db="UniProtKB">
        <authorList>
            <consortium name="EnsemblPlants"/>
        </authorList>
    </citation>
    <scope>IDENTIFICATION</scope>
</reference>
<dbReference type="ExpressionAtlas" id="M8C1T6">
    <property type="expression patterns" value="baseline"/>
</dbReference>
<protein>
    <submittedName>
        <fullName evidence="2">Uncharacterized protein</fullName>
    </submittedName>
</protein>
<feature type="region of interest" description="Disordered" evidence="1">
    <location>
        <begin position="77"/>
        <end position="124"/>
    </location>
</feature>
<evidence type="ECO:0000256" key="1">
    <source>
        <dbReference type="SAM" id="MobiDB-lite"/>
    </source>
</evidence>
<dbReference type="AlphaFoldDB" id="M8C1T6"/>
<dbReference type="EnsemblPlants" id="EMT28013">
    <property type="protein sequence ID" value="EMT28013"/>
    <property type="gene ID" value="F775_25034"/>
</dbReference>
<sequence length="179" mass="18885">MECDCIGRQNSAKQEMSTPDSGGGSVSHVSSSSSSSALAVSDEHDRHLQFLPSDDHVAGGSAPGHAAFVQDTVYGRADGVSMEDEGCEDESQVQSRSSTVEEVGTYDPENQSYAGGDNQGRTHVMSISLPPLKILSRSATGDNWSETGSYSELRTKVADGSISGVDGERRAAKRARVED</sequence>
<evidence type="ECO:0000313" key="2">
    <source>
        <dbReference type="EnsemblPlants" id="EMT28013"/>
    </source>
</evidence>
<accession>M8C1T6</accession>
<organism evidence="2">
    <name type="scientific">Aegilops tauschii</name>
    <name type="common">Tausch's goatgrass</name>
    <name type="synonym">Aegilops squarrosa</name>
    <dbReference type="NCBI Taxonomy" id="37682"/>
    <lineage>
        <taxon>Eukaryota</taxon>
        <taxon>Viridiplantae</taxon>
        <taxon>Streptophyta</taxon>
        <taxon>Embryophyta</taxon>
        <taxon>Tracheophyta</taxon>
        <taxon>Spermatophyta</taxon>
        <taxon>Magnoliopsida</taxon>
        <taxon>Liliopsida</taxon>
        <taxon>Poales</taxon>
        <taxon>Poaceae</taxon>
        <taxon>BOP clade</taxon>
        <taxon>Pooideae</taxon>
        <taxon>Triticodae</taxon>
        <taxon>Triticeae</taxon>
        <taxon>Triticinae</taxon>
        <taxon>Aegilops</taxon>
    </lineage>
</organism>
<feature type="compositionally biased region" description="Polar residues" evidence="1">
    <location>
        <begin position="8"/>
        <end position="20"/>
    </location>
</feature>
<feature type="compositionally biased region" description="Basic and acidic residues" evidence="1">
    <location>
        <begin position="41"/>
        <end position="57"/>
    </location>
</feature>
<proteinExistence type="predicted"/>
<feature type="compositionally biased region" description="Basic and acidic residues" evidence="1">
    <location>
        <begin position="166"/>
        <end position="179"/>
    </location>
</feature>
<feature type="region of interest" description="Disordered" evidence="1">
    <location>
        <begin position="1"/>
        <end position="64"/>
    </location>
</feature>
<feature type="region of interest" description="Disordered" evidence="1">
    <location>
        <begin position="160"/>
        <end position="179"/>
    </location>
</feature>
<name>M8C1T6_AEGTA</name>
<feature type="compositionally biased region" description="Low complexity" evidence="1">
    <location>
        <begin position="26"/>
        <end position="40"/>
    </location>
</feature>